<keyword evidence="2" id="KW-1185">Reference proteome</keyword>
<evidence type="ECO:0000313" key="2">
    <source>
        <dbReference type="Proteomes" id="UP001163324"/>
    </source>
</evidence>
<sequence>MLGRLLHLGSGQSAAGNAQAQSNPSTGTTPFPQLVPTLESVQEDAHTRNLLFPEPQALYQQLNDQVFPLSSTPAASASASAHSYDLNDDVDLDVRDVRIIIMQDTLGPVNASLLFDSHPAPPTPPAPIERPGPGQEPRRTPASSRKGSLGGLSSKPSTNQPDSPQARQGAFDRRGSLHGRGQSLMETEVQRASREYREELATFSSCIFGNSELMAYKGTSTKVHVVPTESRSLDHLASALGDGRSSVGRSSGRSSKLSQSFTSQTFSPMSAASAAHSRPVERKKVLITRLFPVNIPVDDASSSTPHSRLSDENSGFPFPTSGEDASSPKKKPQPRQRRTPMYAVVLVVQLPAARASSLATPKSLYRESGSYSNDQDFFPSSYNSTKPSWNMSGSAVYGENTESNYSVDMEDRIDCLTQHWDIVMRTLTHLQSVVATTLGSMLKHADVASPDPAALAGVTGVGLRNQPADRRSAEVPRPKASKSTVKLVSLWPNCLSGDVEIAASTNLARRRIVSGLRASRVITGQGRWGIWRDEAIWASKSLSTPFFYRILTGFLATHTEWIQALCPPSYRRRYHRTRQGQGRAEEDMSLPSRTIIVSEDKMAARRLIFLLSAFLPASQQLTANRPHRPSTSVSTGGLPNSPPAYIVPVLREESLRRKMNRRTGGNGRRVSHSRTGSQSNRSSAVPAQLAHLSMERTHERRASDAASIRTTSLAMPGSEHMSRKSSAATTTTVVPENTSPHFSTNQRSESFTRARLESNESIATEDLKRTLRRGESSGHASSMSIDPRGQGSRWGSVISGLWSPRRRESTDMSSLSQSVDPKSPVHRSPDKRRNKLADMVKEGPPLEESAVSSPETPAAGTSARDFSTPEGMTRSARPSFAQAERVLDPTGAFESPVKTSINAEDGVIDVDVPFPDYITSFESAISSPSSSGYLSTPGLLAGIDAFEHFGRFSMDGDQPLNAAGWLKEFHPDFALQAIPPQHDLLKQIQDALRSEPTPAIQRHPNEPAERWVDVGSAMIVDTATNSIHHILHRRLVKAKQPGGPVRPGPAGTPHTPSVLPYEVQLDEEWLEQSLDISDEALVHGMDKVIHLQHDSKVATTPRPGSDLRSETDSEHTISEFTSEEPQVPSAPRAQCKTIVLSTLEDIIRDIIDRDDGQADQADQAGAKRRPEKLNVLRTAIQKWVAGLDTVEA</sequence>
<name>A0ACC0VAG2_9HYPO</name>
<evidence type="ECO:0000313" key="1">
    <source>
        <dbReference type="EMBL" id="KAI9902820.1"/>
    </source>
</evidence>
<protein>
    <submittedName>
        <fullName evidence="1">Uncharacterized protein</fullName>
    </submittedName>
</protein>
<organism evidence="1 2">
    <name type="scientific">Trichothecium roseum</name>
    <dbReference type="NCBI Taxonomy" id="47278"/>
    <lineage>
        <taxon>Eukaryota</taxon>
        <taxon>Fungi</taxon>
        <taxon>Dikarya</taxon>
        <taxon>Ascomycota</taxon>
        <taxon>Pezizomycotina</taxon>
        <taxon>Sordariomycetes</taxon>
        <taxon>Hypocreomycetidae</taxon>
        <taxon>Hypocreales</taxon>
        <taxon>Hypocreales incertae sedis</taxon>
        <taxon>Trichothecium</taxon>
    </lineage>
</organism>
<reference evidence="1" key="1">
    <citation type="submission" date="2022-10" db="EMBL/GenBank/DDBJ databases">
        <title>Complete Genome of Trichothecium roseum strain YXFP-22015, a Plant Pathogen Isolated from Citrus.</title>
        <authorList>
            <person name="Wang Y."/>
            <person name="Zhu L."/>
        </authorList>
    </citation>
    <scope>NUCLEOTIDE SEQUENCE</scope>
    <source>
        <strain evidence="1">YXFP-22015</strain>
    </source>
</reference>
<dbReference type="Proteomes" id="UP001163324">
    <property type="component" value="Chromosome 2"/>
</dbReference>
<dbReference type="EMBL" id="CM047941">
    <property type="protein sequence ID" value="KAI9902820.1"/>
    <property type="molecule type" value="Genomic_DNA"/>
</dbReference>
<comment type="caution">
    <text evidence="1">The sequence shown here is derived from an EMBL/GenBank/DDBJ whole genome shotgun (WGS) entry which is preliminary data.</text>
</comment>
<gene>
    <name evidence="1" type="ORF">N3K66_002172</name>
</gene>
<proteinExistence type="predicted"/>
<accession>A0ACC0VAG2</accession>